<keyword evidence="2 5" id="KW-0560">Oxidoreductase</keyword>
<evidence type="ECO:0000259" key="6">
    <source>
        <dbReference type="Pfam" id="PF00171"/>
    </source>
</evidence>
<evidence type="ECO:0000256" key="1">
    <source>
        <dbReference type="ARBA" id="ARBA00009986"/>
    </source>
</evidence>
<dbReference type="InterPro" id="IPR016160">
    <property type="entry name" value="Ald_DH_CS_CYS"/>
</dbReference>
<dbReference type="GO" id="GO:0004030">
    <property type="term" value="F:aldehyde dehydrogenase [NAD(P)+] activity"/>
    <property type="evidence" value="ECO:0007669"/>
    <property type="project" value="UniProtKB-ARBA"/>
</dbReference>
<dbReference type="Gene3D" id="3.40.605.10">
    <property type="entry name" value="Aldehyde Dehydrogenase, Chain A, domain 1"/>
    <property type="match status" value="1"/>
</dbReference>
<reference evidence="7" key="2">
    <citation type="submission" date="2012-02" db="EMBL/GenBank/DDBJ databases">
        <authorList>
            <person name="Genoscope - CEA"/>
        </authorList>
    </citation>
    <scope>NUCLEOTIDE SEQUENCE</scope>
</reference>
<evidence type="ECO:0000256" key="3">
    <source>
        <dbReference type="ARBA" id="ARBA00023027"/>
    </source>
</evidence>
<dbReference type="Gene3D" id="3.40.309.10">
    <property type="entry name" value="Aldehyde Dehydrogenase, Chain A, domain 2"/>
    <property type="match status" value="1"/>
</dbReference>
<feature type="active site" evidence="4">
    <location>
        <position position="248"/>
    </location>
</feature>
<comment type="similarity">
    <text evidence="1 5">Belongs to the aldehyde dehydrogenase family.</text>
</comment>
<dbReference type="AlphaFoldDB" id="H6RII7"/>
<dbReference type="FunFam" id="3.40.605.10:FF:000001">
    <property type="entry name" value="Aldehyde dehydrogenase 1"/>
    <property type="match status" value="1"/>
</dbReference>
<feature type="domain" description="Aldehyde dehydrogenase" evidence="6">
    <location>
        <begin position="16"/>
        <end position="476"/>
    </location>
</feature>
<dbReference type="PANTHER" id="PTHR43720:SF2">
    <property type="entry name" value="2-AMINOMUCONIC SEMIALDEHYDE DEHYDROGENASE"/>
    <property type="match status" value="1"/>
</dbReference>
<dbReference type="InterPro" id="IPR015590">
    <property type="entry name" value="Aldehyde_DH_dom"/>
</dbReference>
<evidence type="ECO:0000313" key="7">
    <source>
        <dbReference type="EMBL" id="CCG00962.1"/>
    </source>
</evidence>
<protein>
    <submittedName>
        <fullName evidence="7">Aldehyde dehydrogenase, family 8</fullName>
    </submittedName>
</protein>
<dbReference type="FunFam" id="3.40.309.10:FF:000012">
    <property type="entry name" value="Betaine aldehyde dehydrogenase"/>
    <property type="match status" value="1"/>
</dbReference>
<dbReference type="EMBL" id="FO117621">
    <property type="protein sequence ID" value="CCG00962.1"/>
    <property type="molecule type" value="Genomic_DNA"/>
</dbReference>
<accession>H6RII7</accession>
<dbReference type="PANTHER" id="PTHR43720">
    <property type="entry name" value="2-AMINOMUCONIC SEMIALDEHYDE DEHYDROGENASE"/>
    <property type="match status" value="1"/>
</dbReference>
<dbReference type="Pfam" id="PF00171">
    <property type="entry name" value="Aldedh"/>
    <property type="match status" value="1"/>
</dbReference>
<dbReference type="CDD" id="cd07093">
    <property type="entry name" value="ALDH_F8_HMSADH"/>
    <property type="match status" value="1"/>
</dbReference>
<dbReference type="InterPro" id="IPR016163">
    <property type="entry name" value="Ald_DH_C"/>
</dbReference>
<name>H6RII7_9BACT</name>
<dbReference type="SUPFAM" id="SSF53720">
    <property type="entry name" value="ALDH-like"/>
    <property type="match status" value="1"/>
</dbReference>
<evidence type="ECO:0000256" key="5">
    <source>
        <dbReference type="RuleBase" id="RU003345"/>
    </source>
</evidence>
<dbReference type="PROSITE" id="PS00687">
    <property type="entry name" value="ALDEHYDE_DEHYDR_GLU"/>
    <property type="match status" value="1"/>
</dbReference>
<dbReference type="InterPro" id="IPR029510">
    <property type="entry name" value="Ald_DH_CS_GLU"/>
</dbReference>
<evidence type="ECO:0000256" key="2">
    <source>
        <dbReference type="ARBA" id="ARBA00023002"/>
    </source>
</evidence>
<reference evidence="7" key="1">
    <citation type="journal article" date="2012" name="Environ. Microbiol.">
        <title>Genomic content of uncultured Bacteroidetes from contrasting oceanic provinces in the North Atlantic Ocean.</title>
        <authorList>
            <person name="Gomez-Pereira P.R."/>
            <person name="Schuler M."/>
            <person name="Fuchs B.M."/>
            <person name="Bennke C."/>
            <person name="Teeling H."/>
            <person name="Waldmann J."/>
            <person name="Richter M."/>
            <person name="Barbe V."/>
            <person name="Bataille E."/>
            <person name="Glockner F.O."/>
            <person name="Amann R."/>
        </authorList>
    </citation>
    <scope>NUCLEOTIDE SEQUENCE</scope>
</reference>
<keyword evidence="3" id="KW-0520">NAD</keyword>
<gene>
    <name evidence="7" type="ORF">S3_BF_A10_0029</name>
</gene>
<dbReference type="PROSITE" id="PS00070">
    <property type="entry name" value="ALDEHYDE_DEHYDR_CYS"/>
    <property type="match status" value="1"/>
</dbReference>
<dbReference type="InterPro" id="IPR016162">
    <property type="entry name" value="Ald_DH_N"/>
</dbReference>
<dbReference type="InterPro" id="IPR016161">
    <property type="entry name" value="Ald_DH/histidinol_DH"/>
</dbReference>
<organism evidence="7">
    <name type="scientific">uncultured Flavobacteriia bacterium</name>
    <dbReference type="NCBI Taxonomy" id="212695"/>
    <lineage>
        <taxon>Bacteria</taxon>
        <taxon>Pseudomonadati</taxon>
        <taxon>Bacteroidota</taxon>
        <taxon>Flavobacteriia</taxon>
        <taxon>environmental samples</taxon>
    </lineage>
</organism>
<evidence type="ECO:0000256" key="4">
    <source>
        <dbReference type="PROSITE-ProRule" id="PRU10007"/>
    </source>
</evidence>
<sequence length="480" mass="52692">MKKISNYINGKLVAPKEGQYIDNYNPATGKVYSLIPDSTKSDVDDAIQAAKEAFNSWASLRNTERADWLEKISQGIENRMEELALAETTDNGKPLWLARSVDIPRAKDNFKFYSTAIRHYSSESHQTAEGVINYTLRKPVGVAACISPWNLPLYLFTWKIAPALAAGNTVVAKPSEITPMTAYLLTEICVEIGLPAGVLNIVHGLGHSAGNALISSDDIDLVSFTGGTATGAHIAKIVAPKFKKMSLELGGKNPNIIFNDCDFDKMLKTTLNSSFANQGQICLCGSRILIQRGIYQKFKETFVEEVKKMKVGNPLNEDSKLGAIVSKPHYEKILSYIEIAKEEGGKILAGGHAVHLDGEQSEGWYIAPTIIEGLGQQCRTNQEEIFGPVVTIQPFDTEEEAIALANSTEYGLAATIWTSDLSRAHRLGNEVESGIIWINCWLLRDLRTPFGGVKNSGVGREGGWEALNFFTEPKNVCIKY</sequence>
<proteinExistence type="inferred from homology"/>